<dbReference type="EMBL" id="JBDFQZ010000002">
    <property type="protein sequence ID" value="KAK9748122.1"/>
    <property type="molecule type" value="Genomic_DNA"/>
</dbReference>
<dbReference type="PANTHER" id="PTHR31672:SF13">
    <property type="entry name" value="F-BOX PROTEIN CPR30-LIKE"/>
    <property type="match status" value="1"/>
</dbReference>
<dbReference type="InterPro" id="IPR050796">
    <property type="entry name" value="SCF_F-box_component"/>
</dbReference>
<reference evidence="2" key="1">
    <citation type="submission" date="2024-03" db="EMBL/GenBank/DDBJ databases">
        <title>WGS assembly of Saponaria officinalis var. Norfolk2.</title>
        <authorList>
            <person name="Jenkins J."/>
            <person name="Shu S."/>
            <person name="Grimwood J."/>
            <person name="Barry K."/>
            <person name="Goodstein D."/>
            <person name="Schmutz J."/>
            <person name="Leebens-Mack J."/>
            <person name="Osbourn A."/>
        </authorList>
    </citation>
    <scope>NUCLEOTIDE SEQUENCE [LARGE SCALE GENOMIC DNA]</scope>
    <source>
        <strain evidence="2">JIC</strain>
    </source>
</reference>
<gene>
    <name evidence="2" type="ORF">RND81_02G037500</name>
</gene>
<keyword evidence="3" id="KW-1185">Reference proteome</keyword>
<dbReference type="SMART" id="SM00256">
    <property type="entry name" value="FBOX"/>
    <property type="match status" value="1"/>
</dbReference>
<proteinExistence type="predicted"/>
<dbReference type="InterPro" id="IPR001810">
    <property type="entry name" value="F-box_dom"/>
</dbReference>
<organism evidence="2 3">
    <name type="scientific">Saponaria officinalis</name>
    <name type="common">Common soapwort</name>
    <name type="synonym">Lychnis saponaria</name>
    <dbReference type="NCBI Taxonomy" id="3572"/>
    <lineage>
        <taxon>Eukaryota</taxon>
        <taxon>Viridiplantae</taxon>
        <taxon>Streptophyta</taxon>
        <taxon>Embryophyta</taxon>
        <taxon>Tracheophyta</taxon>
        <taxon>Spermatophyta</taxon>
        <taxon>Magnoliopsida</taxon>
        <taxon>eudicotyledons</taxon>
        <taxon>Gunneridae</taxon>
        <taxon>Pentapetalae</taxon>
        <taxon>Caryophyllales</taxon>
        <taxon>Caryophyllaceae</taxon>
        <taxon>Caryophylleae</taxon>
        <taxon>Saponaria</taxon>
    </lineage>
</organism>
<dbReference type="AlphaFoldDB" id="A0AAW1MR13"/>
<accession>A0AAW1MR13</accession>
<dbReference type="PANTHER" id="PTHR31672">
    <property type="entry name" value="BNACNNG10540D PROTEIN"/>
    <property type="match status" value="1"/>
</dbReference>
<dbReference type="Pfam" id="PF00646">
    <property type="entry name" value="F-box"/>
    <property type="match status" value="1"/>
</dbReference>
<feature type="domain" description="F-box" evidence="1">
    <location>
        <begin position="23"/>
        <end position="73"/>
    </location>
</feature>
<comment type="caution">
    <text evidence="2">The sequence shown here is derived from an EMBL/GenBank/DDBJ whole genome shotgun (WGS) entry which is preliminary data.</text>
</comment>
<dbReference type="SUPFAM" id="SSF81383">
    <property type="entry name" value="F-box domain"/>
    <property type="match status" value="1"/>
</dbReference>
<evidence type="ECO:0000313" key="3">
    <source>
        <dbReference type="Proteomes" id="UP001443914"/>
    </source>
</evidence>
<sequence length="200" mass="22929">MADNGEQKYDVKDQINEKISRTTRNWGSHPTELWTDILLKLSIKDVLKFRPISQFFRSIIDDSNFVARHFRRHVDHPEALPEGGGHDDIGDGVDYQHCNNNPHYSDHHHVTRTIDNINGLLLLHKFKSRLKNWNSKTELILWNPLTAKTCLIPKSRLCARGLDNFVVNQPVKVGFGYDVAHDDYKIVAIVESNGLVIALL</sequence>
<dbReference type="PROSITE" id="PS50181">
    <property type="entry name" value="FBOX"/>
    <property type="match status" value="1"/>
</dbReference>
<name>A0AAW1MR13_SAPOF</name>
<evidence type="ECO:0000259" key="1">
    <source>
        <dbReference type="PROSITE" id="PS50181"/>
    </source>
</evidence>
<evidence type="ECO:0000313" key="2">
    <source>
        <dbReference type="EMBL" id="KAK9748122.1"/>
    </source>
</evidence>
<dbReference type="InterPro" id="IPR036047">
    <property type="entry name" value="F-box-like_dom_sf"/>
</dbReference>
<protein>
    <recommendedName>
        <fullName evidence="1">F-box domain-containing protein</fullName>
    </recommendedName>
</protein>
<dbReference type="Proteomes" id="UP001443914">
    <property type="component" value="Unassembled WGS sequence"/>
</dbReference>